<accession>A0A1G7VQX8</accession>
<dbReference type="Gene3D" id="3.40.50.300">
    <property type="entry name" value="P-loop containing nucleotide triphosphate hydrolases"/>
    <property type="match status" value="2"/>
</dbReference>
<dbReference type="AlphaFoldDB" id="A0A1G7VQX8"/>
<dbReference type="Proteomes" id="UP000198779">
    <property type="component" value="Unassembled WGS sequence"/>
</dbReference>
<dbReference type="SUPFAM" id="SSF52540">
    <property type="entry name" value="P-loop containing nucleoside triphosphate hydrolases"/>
    <property type="match status" value="1"/>
</dbReference>
<dbReference type="EMBL" id="FNCQ01000006">
    <property type="protein sequence ID" value="SDG62144.1"/>
    <property type="molecule type" value="Genomic_DNA"/>
</dbReference>
<dbReference type="PANTHER" id="PTHR11070:SF2">
    <property type="entry name" value="ATP-DEPENDENT DNA HELICASE SRS2"/>
    <property type="match status" value="1"/>
</dbReference>
<sequence length="663" mass="77568">MSQYLFVHGDVHLSHHHNIIDKIRDYANSTKTQVYVLKAPLSDKKYKYDCDDCFIMLSAKHKILFVNCGDEESEKFETYYEDVLDDIGAISDKYMYKEKIGRPRLWRNDLIEKKHVSQLDASFTTTYLMNDKQNIRRLELIVSLFIGSINDVSNLDLETPEEILDKVKQKIQLFDGDQTNFIYGDIQNKVVTIQGLSGTGKTELLLHKLKELYTDDSKNKIFFTCHNKVLANDMRQRIPQFFNFMRIEQQIEWDSRLWCAHAWGALGDVNSGLYRYICDFYGITFHNYKSVGSFSTACGHALAELKEKKEDKSKEWEYAFTYILVDESQDFDQNFVDLCRLVAEKQVYVAGDIFQSIFEDASKHSIKPDFLLSKCYRTDPKTLMFAHALGMGLFEEKKLWWLNRDEWEDCGYNVEEKDGNYILTREPVRRFEDVNDEYDSVRILSTDKFVEGVVFIIKDLMKENPTLTVDDVGVILLDNQSYIYDLMSALAEAVSKELHWMSNIAYVSKKKTKGSLFITNINNVKGLEFPFVICLTRKVLPSSHYRTALYTMLTRSFLRSYLLLQREGNNELKEEIRLGYKQIKAEQRMTVSIPKPEEIVEIKAKIQYEGDTKSQHDILEEIFDERNYDETTRKKLFDLMTGRIKTVDKKELETVIDATIRFI</sequence>
<keyword evidence="3" id="KW-0547">Nucleotide-binding</keyword>
<dbReference type="STRING" id="645274.SAMN04487901_10685"/>
<dbReference type="RefSeq" id="WP_091816637.1">
    <property type="nucleotide sequence ID" value="NZ_FNCQ01000006.1"/>
</dbReference>
<keyword evidence="4" id="KW-1185">Reference proteome</keyword>
<keyword evidence="3" id="KW-0347">Helicase</keyword>
<dbReference type="InterPro" id="IPR027417">
    <property type="entry name" value="P-loop_NTPase"/>
</dbReference>
<protein>
    <recommendedName>
        <fullName evidence="1">DNA 3'-5' helicase II</fullName>
    </recommendedName>
</protein>
<feature type="domain" description="UvrD-like helicase C-terminal" evidence="2">
    <location>
        <begin position="516"/>
        <end position="562"/>
    </location>
</feature>
<evidence type="ECO:0000259" key="2">
    <source>
        <dbReference type="Pfam" id="PF13538"/>
    </source>
</evidence>
<dbReference type="PANTHER" id="PTHR11070">
    <property type="entry name" value="UVRD / RECB / PCRA DNA HELICASE FAMILY MEMBER"/>
    <property type="match status" value="1"/>
</dbReference>
<dbReference type="GO" id="GO:0000725">
    <property type="term" value="P:recombinational repair"/>
    <property type="evidence" value="ECO:0007669"/>
    <property type="project" value="TreeGrafter"/>
</dbReference>
<dbReference type="InterPro" id="IPR000212">
    <property type="entry name" value="DNA_helicase_UvrD/REP"/>
</dbReference>
<gene>
    <name evidence="3" type="ORF">SAMN04487901_10685</name>
</gene>
<reference evidence="4" key="1">
    <citation type="submission" date="2016-10" db="EMBL/GenBank/DDBJ databases">
        <authorList>
            <person name="Varghese N."/>
            <person name="Submissions S."/>
        </authorList>
    </citation>
    <scope>NUCLEOTIDE SEQUENCE [LARGE SCALE GENOMIC DNA]</scope>
    <source>
        <strain evidence="4">BP1-148</strain>
    </source>
</reference>
<evidence type="ECO:0000313" key="3">
    <source>
        <dbReference type="EMBL" id="SDG62144.1"/>
    </source>
</evidence>
<dbReference type="Pfam" id="PF13538">
    <property type="entry name" value="UvrD_C_2"/>
    <property type="match status" value="1"/>
</dbReference>
<name>A0A1G7VQX8_9BACT</name>
<dbReference type="GO" id="GO:0043138">
    <property type="term" value="F:3'-5' DNA helicase activity"/>
    <property type="evidence" value="ECO:0007669"/>
    <property type="project" value="TreeGrafter"/>
</dbReference>
<proteinExistence type="predicted"/>
<dbReference type="GO" id="GO:0003677">
    <property type="term" value="F:DNA binding"/>
    <property type="evidence" value="ECO:0007669"/>
    <property type="project" value="InterPro"/>
</dbReference>
<keyword evidence="3" id="KW-0378">Hydrolase</keyword>
<dbReference type="InterPro" id="IPR027785">
    <property type="entry name" value="UvrD-like_helicase_C"/>
</dbReference>
<keyword evidence="3" id="KW-0067">ATP-binding</keyword>
<evidence type="ECO:0000313" key="4">
    <source>
        <dbReference type="Proteomes" id="UP000198779"/>
    </source>
</evidence>
<dbReference type="GO" id="GO:0005524">
    <property type="term" value="F:ATP binding"/>
    <property type="evidence" value="ECO:0007669"/>
    <property type="project" value="InterPro"/>
</dbReference>
<dbReference type="Pfam" id="PF13245">
    <property type="entry name" value="AAA_19"/>
    <property type="match status" value="1"/>
</dbReference>
<evidence type="ECO:0000256" key="1">
    <source>
        <dbReference type="ARBA" id="ARBA00034923"/>
    </source>
</evidence>
<organism evidence="3 4">
    <name type="scientific">Prevotella communis</name>
    <dbReference type="NCBI Taxonomy" id="2913614"/>
    <lineage>
        <taxon>Bacteria</taxon>
        <taxon>Pseudomonadati</taxon>
        <taxon>Bacteroidota</taxon>
        <taxon>Bacteroidia</taxon>
        <taxon>Bacteroidales</taxon>
        <taxon>Prevotellaceae</taxon>
        <taxon>Prevotella</taxon>
    </lineage>
</organism>